<dbReference type="Pfam" id="PF25683">
    <property type="entry name" value="URGCP_GTPase"/>
    <property type="match status" value="1"/>
</dbReference>
<sequence>MAQIYEALTYSLLQPKIDDKGKALALRLPQIFERLVRFGVPLEIIDGDTANIPRSWVKAVLSELENQLGDKKMFILSVLGIQSSGKSTLLNTMFGIEFPVGAGRCTRGIFMQLISLAVDSEYDYMLIMDTEDSLRQSYTMTNLTVIITFVLGLGDITIINIKGESSNEMKDVLQIAVEAFLRLKLAQKSVHLRQSCIFAHQNISTGERNNSRLQQQLLNQLDEITKEAAQNENIYDIFSFDDIIEFEFEKDIWIFSDVSVGSPLMAPRNPDYIKTALKLKESVILKAVQLNHTSSFSGIASKIDDLWKAILTDDSVFRFRNS</sequence>
<accession>A0A6J8E831</accession>
<dbReference type="GO" id="GO:0005525">
    <property type="term" value="F:GTP binding"/>
    <property type="evidence" value="ECO:0007669"/>
    <property type="project" value="InterPro"/>
</dbReference>
<dbReference type="Proteomes" id="UP000507470">
    <property type="component" value="Unassembled WGS sequence"/>
</dbReference>
<evidence type="ECO:0000313" key="3">
    <source>
        <dbReference type="Proteomes" id="UP000507470"/>
    </source>
</evidence>
<dbReference type="Gene3D" id="3.40.50.300">
    <property type="entry name" value="P-loop containing nucleotide triphosphate hydrolases"/>
    <property type="match status" value="1"/>
</dbReference>
<proteinExistence type="predicted"/>
<feature type="domain" description="VLIG-type G" evidence="1">
    <location>
        <begin position="70"/>
        <end position="311"/>
    </location>
</feature>
<dbReference type="PROSITE" id="PS51717">
    <property type="entry name" value="G_VLIG"/>
    <property type="match status" value="1"/>
</dbReference>
<dbReference type="InterPro" id="IPR030383">
    <property type="entry name" value="G_VLIG_dom"/>
</dbReference>
<organism evidence="2 3">
    <name type="scientific">Mytilus coruscus</name>
    <name type="common">Sea mussel</name>
    <dbReference type="NCBI Taxonomy" id="42192"/>
    <lineage>
        <taxon>Eukaryota</taxon>
        <taxon>Metazoa</taxon>
        <taxon>Spiralia</taxon>
        <taxon>Lophotrochozoa</taxon>
        <taxon>Mollusca</taxon>
        <taxon>Bivalvia</taxon>
        <taxon>Autobranchia</taxon>
        <taxon>Pteriomorphia</taxon>
        <taxon>Mytilida</taxon>
        <taxon>Mytiloidea</taxon>
        <taxon>Mytilidae</taxon>
        <taxon>Mytilinae</taxon>
        <taxon>Mytilus</taxon>
    </lineage>
</organism>
<keyword evidence="3" id="KW-1185">Reference proteome</keyword>
<dbReference type="AlphaFoldDB" id="A0A6J8E831"/>
<reference evidence="2 3" key="1">
    <citation type="submission" date="2020-06" db="EMBL/GenBank/DDBJ databases">
        <authorList>
            <person name="Li R."/>
            <person name="Bekaert M."/>
        </authorList>
    </citation>
    <scope>NUCLEOTIDE SEQUENCE [LARGE SCALE GENOMIC DNA]</scope>
    <source>
        <strain evidence="3">wild</strain>
    </source>
</reference>
<dbReference type="PANTHER" id="PTHR22796">
    <property type="entry name" value="URG4-RELATED"/>
    <property type="match status" value="1"/>
</dbReference>
<gene>
    <name evidence="2" type="ORF">MCOR_49467</name>
</gene>
<evidence type="ECO:0000313" key="2">
    <source>
        <dbReference type="EMBL" id="CAC5416894.1"/>
    </source>
</evidence>
<protein>
    <recommendedName>
        <fullName evidence="1">VLIG-type G domain-containing protein</fullName>
    </recommendedName>
</protein>
<dbReference type="EMBL" id="CACVKT020008722">
    <property type="protein sequence ID" value="CAC5416894.1"/>
    <property type="molecule type" value="Genomic_DNA"/>
</dbReference>
<dbReference type="PANTHER" id="PTHR22796:SF1">
    <property type="entry name" value="VWFA DOMAIN-CONTAINING PROTEIN"/>
    <property type="match status" value="1"/>
</dbReference>
<evidence type="ECO:0000259" key="1">
    <source>
        <dbReference type="PROSITE" id="PS51717"/>
    </source>
</evidence>
<dbReference type="InterPro" id="IPR027417">
    <property type="entry name" value="P-loop_NTPase"/>
</dbReference>
<dbReference type="OrthoDB" id="6141954at2759"/>
<name>A0A6J8E831_MYTCO</name>
<dbReference type="SUPFAM" id="SSF52540">
    <property type="entry name" value="P-loop containing nucleoside triphosphate hydrolases"/>
    <property type="match status" value="1"/>
</dbReference>